<sequence>ERTSKGKSGVSQELGERLDKFIEVSNQSADDRQKVIESKLLLSNRQLETAKINSRTKLMDSYTNLLLADTSKMDDFEKARRVIALKHMQTTLFPDSGDQGEKNTNNF</sequence>
<dbReference type="Gramene" id="TuG1812G0500000454.01.T01">
    <property type="protein sequence ID" value="TuG1812G0500000454.01.T01"/>
    <property type="gene ID" value="TuG1812G0500000454.01"/>
</dbReference>
<dbReference type="PANTHER" id="PTHR45224:SF5">
    <property type="entry name" value="OS02G0311800 PROTEIN"/>
    <property type="match status" value="1"/>
</dbReference>
<keyword evidence="2" id="KW-1185">Reference proteome</keyword>
<organism evidence="1 2">
    <name type="scientific">Triticum urartu</name>
    <name type="common">Red wild einkorn</name>
    <name type="synonym">Crithodium urartu</name>
    <dbReference type="NCBI Taxonomy" id="4572"/>
    <lineage>
        <taxon>Eukaryota</taxon>
        <taxon>Viridiplantae</taxon>
        <taxon>Streptophyta</taxon>
        <taxon>Embryophyta</taxon>
        <taxon>Tracheophyta</taxon>
        <taxon>Spermatophyta</taxon>
        <taxon>Magnoliopsida</taxon>
        <taxon>Liliopsida</taxon>
        <taxon>Poales</taxon>
        <taxon>Poaceae</taxon>
        <taxon>BOP clade</taxon>
        <taxon>Pooideae</taxon>
        <taxon>Triticodae</taxon>
        <taxon>Triticeae</taxon>
        <taxon>Triticinae</taxon>
        <taxon>Triticum</taxon>
    </lineage>
</organism>
<dbReference type="PANTHER" id="PTHR45224">
    <property type="entry name" value="OS01G0527900 PROTEIN-RELATED"/>
    <property type="match status" value="1"/>
</dbReference>
<accession>A0A8R7UBE6</accession>
<proteinExistence type="predicted"/>
<dbReference type="Proteomes" id="UP000015106">
    <property type="component" value="Chromosome 5"/>
</dbReference>
<reference evidence="1" key="2">
    <citation type="submission" date="2018-03" db="EMBL/GenBank/DDBJ databases">
        <title>The Triticum urartu genome reveals the dynamic nature of wheat genome evolution.</title>
        <authorList>
            <person name="Ling H."/>
            <person name="Ma B."/>
            <person name="Shi X."/>
            <person name="Liu H."/>
            <person name="Dong L."/>
            <person name="Sun H."/>
            <person name="Cao Y."/>
            <person name="Gao Q."/>
            <person name="Zheng S."/>
            <person name="Li Y."/>
            <person name="Yu Y."/>
            <person name="Du H."/>
            <person name="Qi M."/>
            <person name="Li Y."/>
            <person name="Yu H."/>
            <person name="Cui Y."/>
            <person name="Wang N."/>
            <person name="Chen C."/>
            <person name="Wu H."/>
            <person name="Zhao Y."/>
            <person name="Zhang J."/>
            <person name="Li Y."/>
            <person name="Zhou W."/>
            <person name="Zhang B."/>
            <person name="Hu W."/>
            <person name="Eijk M."/>
            <person name="Tang J."/>
            <person name="Witsenboer H."/>
            <person name="Zhao S."/>
            <person name="Li Z."/>
            <person name="Zhang A."/>
            <person name="Wang D."/>
            <person name="Liang C."/>
        </authorList>
    </citation>
    <scope>NUCLEOTIDE SEQUENCE [LARGE SCALE GENOMIC DNA]</scope>
    <source>
        <strain evidence="1">cv. G1812</strain>
    </source>
</reference>
<dbReference type="EnsemblPlants" id="TuG1812G0500000454.01.T01">
    <property type="protein sequence ID" value="TuG1812G0500000454.01.T01"/>
    <property type="gene ID" value="TuG1812G0500000454.01"/>
</dbReference>
<reference evidence="2" key="1">
    <citation type="journal article" date="2013" name="Nature">
        <title>Draft genome of the wheat A-genome progenitor Triticum urartu.</title>
        <authorList>
            <person name="Ling H.Q."/>
            <person name="Zhao S."/>
            <person name="Liu D."/>
            <person name="Wang J."/>
            <person name="Sun H."/>
            <person name="Zhang C."/>
            <person name="Fan H."/>
            <person name="Li D."/>
            <person name="Dong L."/>
            <person name="Tao Y."/>
            <person name="Gao C."/>
            <person name="Wu H."/>
            <person name="Li Y."/>
            <person name="Cui Y."/>
            <person name="Guo X."/>
            <person name="Zheng S."/>
            <person name="Wang B."/>
            <person name="Yu K."/>
            <person name="Liang Q."/>
            <person name="Yang W."/>
            <person name="Lou X."/>
            <person name="Chen J."/>
            <person name="Feng M."/>
            <person name="Jian J."/>
            <person name="Zhang X."/>
            <person name="Luo G."/>
            <person name="Jiang Y."/>
            <person name="Liu J."/>
            <person name="Wang Z."/>
            <person name="Sha Y."/>
            <person name="Zhang B."/>
            <person name="Wu H."/>
            <person name="Tang D."/>
            <person name="Shen Q."/>
            <person name="Xue P."/>
            <person name="Zou S."/>
            <person name="Wang X."/>
            <person name="Liu X."/>
            <person name="Wang F."/>
            <person name="Yang Y."/>
            <person name="An X."/>
            <person name="Dong Z."/>
            <person name="Zhang K."/>
            <person name="Zhang X."/>
            <person name="Luo M.C."/>
            <person name="Dvorak J."/>
            <person name="Tong Y."/>
            <person name="Wang J."/>
            <person name="Yang H."/>
            <person name="Li Z."/>
            <person name="Wang D."/>
            <person name="Zhang A."/>
            <person name="Wang J."/>
        </authorList>
    </citation>
    <scope>NUCLEOTIDE SEQUENCE</scope>
    <source>
        <strain evidence="2">cv. G1812</strain>
    </source>
</reference>
<evidence type="ECO:0000313" key="1">
    <source>
        <dbReference type="EnsemblPlants" id="TuG1812G0500000454.01.T01"/>
    </source>
</evidence>
<reference evidence="1" key="3">
    <citation type="submission" date="2022-06" db="UniProtKB">
        <authorList>
            <consortium name="EnsemblPlants"/>
        </authorList>
    </citation>
    <scope>IDENTIFICATION</scope>
</reference>
<dbReference type="AlphaFoldDB" id="A0A8R7UBE6"/>
<evidence type="ECO:0000313" key="2">
    <source>
        <dbReference type="Proteomes" id="UP000015106"/>
    </source>
</evidence>
<protein>
    <submittedName>
        <fullName evidence="1">Uncharacterized protein</fullName>
    </submittedName>
</protein>
<name>A0A8R7UBE6_TRIUA</name>